<dbReference type="InterPro" id="IPR038085">
    <property type="entry name" value="Rnp2-like_sf"/>
</dbReference>
<protein>
    <submittedName>
        <fullName evidence="2">Uncharacterized protein</fullName>
    </submittedName>
</protein>
<dbReference type="GO" id="GO:0008033">
    <property type="term" value="P:tRNA processing"/>
    <property type="evidence" value="ECO:0007669"/>
    <property type="project" value="UniProtKB-KW"/>
</dbReference>
<keyword evidence="1" id="KW-0819">tRNA processing</keyword>
<organism evidence="2">
    <name type="scientific">uncultured marine group II/III euryarchaeote KM3_67_G08</name>
    <dbReference type="NCBI Taxonomy" id="1456485"/>
    <lineage>
        <taxon>Archaea</taxon>
        <taxon>Methanobacteriati</taxon>
        <taxon>Methanobacteriota</taxon>
        <taxon>environmental samples</taxon>
    </lineage>
</organism>
<sequence>MVVKQKRGRKRYILFTHSVGTTKSHINRFLNDRCKELNDKIRLKLMKYDSKRGIVRVDHKLAKQAREFMNRNGTEMEIQTVRTSGTLKGLEKE</sequence>
<dbReference type="Gene3D" id="3.30.70.3250">
    <property type="entry name" value="Ribonuclease P, Pop5 subunit"/>
    <property type="match status" value="1"/>
</dbReference>
<evidence type="ECO:0000256" key="1">
    <source>
        <dbReference type="ARBA" id="ARBA00022694"/>
    </source>
</evidence>
<dbReference type="SUPFAM" id="SSF160350">
    <property type="entry name" value="Rnp2-like"/>
    <property type="match status" value="1"/>
</dbReference>
<name>A0A075HHK4_9EURY</name>
<dbReference type="EMBL" id="KF901008">
    <property type="protein sequence ID" value="AIF14705.1"/>
    <property type="molecule type" value="Genomic_DNA"/>
</dbReference>
<accession>A0A075HHK4</accession>
<evidence type="ECO:0000313" key="2">
    <source>
        <dbReference type="EMBL" id="AIF14705.1"/>
    </source>
</evidence>
<dbReference type="AlphaFoldDB" id="A0A075HHK4"/>
<reference evidence="2" key="1">
    <citation type="journal article" date="2014" name="Genome Biol. Evol.">
        <title>Pangenome evidence for extensive interdomain horizontal transfer affecting lineage core and shell genes in uncultured planktonic thaumarchaeota and euryarchaeota.</title>
        <authorList>
            <person name="Deschamps P."/>
            <person name="Zivanovic Y."/>
            <person name="Moreira D."/>
            <person name="Rodriguez-Valera F."/>
            <person name="Lopez-Garcia P."/>
        </authorList>
    </citation>
    <scope>NUCLEOTIDE SEQUENCE</scope>
</reference>
<dbReference type="GO" id="GO:1990904">
    <property type="term" value="C:ribonucleoprotein complex"/>
    <property type="evidence" value="ECO:0007669"/>
    <property type="project" value="UniProtKB-ARBA"/>
</dbReference>
<dbReference type="GO" id="GO:1902555">
    <property type="term" value="C:endoribonuclease complex"/>
    <property type="evidence" value="ECO:0007669"/>
    <property type="project" value="UniProtKB-ARBA"/>
</dbReference>
<proteinExistence type="predicted"/>